<protein>
    <submittedName>
        <fullName evidence="1">Uncharacterized protein</fullName>
    </submittedName>
</protein>
<evidence type="ECO:0000313" key="1">
    <source>
        <dbReference type="EMBL" id="RMO30960.1"/>
    </source>
</evidence>
<gene>
    <name evidence="1" type="ORF">ALQ44_101893</name>
</gene>
<reference evidence="1 2" key="1">
    <citation type="submission" date="2018-08" db="EMBL/GenBank/DDBJ databases">
        <title>Recombination of ecologically and evolutionarily significant loci maintains genetic cohesion in the Pseudomonas syringae species complex.</title>
        <authorList>
            <person name="Dillon M."/>
            <person name="Thakur S."/>
            <person name="Almeida R.N.D."/>
            <person name="Weir B.S."/>
            <person name="Guttman D.S."/>
        </authorList>
    </citation>
    <scope>NUCLEOTIDE SEQUENCE [LARGE SCALE GENOMIC DNA]</scope>
    <source>
        <strain evidence="1 2">ICMP 2788</strain>
    </source>
</reference>
<dbReference type="AlphaFoldDB" id="A0A3M6E917"/>
<proteinExistence type="predicted"/>
<accession>A0A3M6E917</accession>
<evidence type="ECO:0000313" key="2">
    <source>
        <dbReference type="Proteomes" id="UP000276886"/>
    </source>
</evidence>
<dbReference type="EMBL" id="RBPQ01000067">
    <property type="protein sequence ID" value="RMO30960.1"/>
    <property type="molecule type" value="Genomic_DNA"/>
</dbReference>
<organism evidence="1 2">
    <name type="scientific">Pseudomonas syringae pv. pisi</name>
    <dbReference type="NCBI Taxonomy" id="59510"/>
    <lineage>
        <taxon>Bacteria</taxon>
        <taxon>Pseudomonadati</taxon>
        <taxon>Pseudomonadota</taxon>
        <taxon>Gammaproteobacteria</taxon>
        <taxon>Pseudomonadales</taxon>
        <taxon>Pseudomonadaceae</taxon>
        <taxon>Pseudomonas</taxon>
        <taxon>Pseudomonas syringae</taxon>
    </lineage>
</organism>
<dbReference type="Proteomes" id="UP000276886">
    <property type="component" value="Unassembled WGS sequence"/>
</dbReference>
<name>A0A3M6E917_PSESJ</name>
<comment type="caution">
    <text evidence="1">The sequence shown here is derived from an EMBL/GenBank/DDBJ whole genome shotgun (WGS) entry which is preliminary data.</text>
</comment>
<sequence length="59" mass="6414">MVIFTSFLLVLFQGNCVHSTTVVGLTVESALGQNGDYILTVCAVCQHLNGGMEKIFHKK</sequence>